<dbReference type="RefSeq" id="WP_190930265.1">
    <property type="nucleotide sequence ID" value="NZ_JACXJA010000031.1"/>
</dbReference>
<gene>
    <name evidence="1" type="ORF">IDH45_21875</name>
</gene>
<dbReference type="InterPro" id="IPR014942">
    <property type="entry name" value="AbiEii"/>
</dbReference>
<keyword evidence="1" id="KW-0808">Transferase</keyword>
<dbReference type="Pfam" id="PF08843">
    <property type="entry name" value="AbiEii"/>
    <property type="match status" value="1"/>
</dbReference>
<name>A0A927CES4_9BACL</name>
<sequence>MVLSSEETKRLRTITLIALFSDDDLLETLVLKGGNALEIGYGFNSRASMDLDFSMSQDFEDIGLTDLEQVKNRLEKVLSNTFIEYGYQVFEVRIKTKPKRLIPETQEFWAGYEVNFKIIEPEKFEANKDNLVWLSAKAIATSEMKKNITIDLGRFEYTGSKQFIDNIEGFEGYLIPIYTPTLIVLEKLRAICQQMEDYLVRIGKDPKFGKPRPRDFYDIYTILESPKVEVNFNDPETLVHLTECFKAKRVPINLLSRVWETRSFHKLDEPRLKETIQIEESYQGFDFYFDYVLELLKQNNLLSMEETA</sequence>
<protein>
    <submittedName>
        <fullName evidence="1">Nucleotidyl transferase AbiEii/AbiGii toxin family protein</fullName>
    </submittedName>
</protein>
<dbReference type="EMBL" id="JACXJA010000031">
    <property type="protein sequence ID" value="MBD2864641.1"/>
    <property type="molecule type" value="Genomic_DNA"/>
</dbReference>
<dbReference type="GO" id="GO:0016740">
    <property type="term" value="F:transferase activity"/>
    <property type="evidence" value="ECO:0007669"/>
    <property type="project" value="UniProtKB-KW"/>
</dbReference>
<organism evidence="1 2">
    <name type="scientific">Paenibacillus oceani</name>
    <dbReference type="NCBI Taxonomy" id="2772510"/>
    <lineage>
        <taxon>Bacteria</taxon>
        <taxon>Bacillati</taxon>
        <taxon>Bacillota</taxon>
        <taxon>Bacilli</taxon>
        <taxon>Bacillales</taxon>
        <taxon>Paenibacillaceae</taxon>
        <taxon>Paenibacillus</taxon>
    </lineage>
</organism>
<dbReference type="Proteomes" id="UP000639396">
    <property type="component" value="Unassembled WGS sequence"/>
</dbReference>
<reference evidence="1" key="1">
    <citation type="submission" date="2020-09" db="EMBL/GenBank/DDBJ databases">
        <title>A novel bacterium of genus Paenibacillus, isolated from South China Sea.</title>
        <authorList>
            <person name="Huang H."/>
            <person name="Mo K."/>
            <person name="Hu Y."/>
        </authorList>
    </citation>
    <scope>NUCLEOTIDE SEQUENCE</scope>
    <source>
        <strain evidence="1">IB182363</strain>
    </source>
</reference>
<proteinExistence type="predicted"/>
<evidence type="ECO:0000313" key="1">
    <source>
        <dbReference type="EMBL" id="MBD2864641.1"/>
    </source>
</evidence>
<evidence type="ECO:0000313" key="2">
    <source>
        <dbReference type="Proteomes" id="UP000639396"/>
    </source>
</evidence>
<accession>A0A927CES4</accession>
<dbReference type="AlphaFoldDB" id="A0A927CES4"/>
<dbReference type="Gene3D" id="3.10.450.620">
    <property type="entry name" value="JHP933, nucleotidyltransferase-like core domain"/>
    <property type="match status" value="1"/>
</dbReference>
<comment type="caution">
    <text evidence="1">The sequence shown here is derived from an EMBL/GenBank/DDBJ whole genome shotgun (WGS) entry which is preliminary data.</text>
</comment>
<keyword evidence="2" id="KW-1185">Reference proteome</keyword>